<protein>
    <submittedName>
        <fullName evidence="1">Uncharacterized protein</fullName>
    </submittedName>
</protein>
<accession>A0ABS5T4Q7</accession>
<keyword evidence="2" id="KW-1185">Reference proteome</keyword>
<organism evidence="1 2">
    <name type="scientific">Rosenbergiella australiborealis</name>
    <dbReference type="NCBI Taxonomy" id="1544696"/>
    <lineage>
        <taxon>Bacteria</taxon>
        <taxon>Pseudomonadati</taxon>
        <taxon>Pseudomonadota</taxon>
        <taxon>Gammaproteobacteria</taxon>
        <taxon>Enterobacterales</taxon>
        <taxon>Erwiniaceae</taxon>
        <taxon>Rosenbergiella</taxon>
    </lineage>
</organism>
<proteinExistence type="predicted"/>
<dbReference type="Proteomes" id="UP000786875">
    <property type="component" value="Unassembled WGS sequence"/>
</dbReference>
<gene>
    <name evidence="1" type="ORF">HGT73_07970</name>
</gene>
<evidence type="ECO:0000313" key="1">
    <source>
        <dbReference type="EMBL" id="MBT0727321.1"/>
    </source>
</evidence>
<name>A0ABS5T4Q7_9GAMM</name>
<sequence length="100" mass="10808">MISGNVQAAKKDPFQPVDLPRCSILNRGLEEWQLKGALLSGSGREAIISHPLLGTKKVAVGMQLPNSSGQVIQIELNQIQLAVLPPCPQRIVFLYFEGGS</sequence>
<comment type="caution">
    <text evidence="1">The sequence shown here is derived from an EMBL/GenBank/DDBJ whole genome shotgun (WGS) entry which is preliminary data.</text>
</comment>
<dbReference type="EMBL" id="JABBFO010000006">
    <property type="protein sequence ID" value="MBT0727321.1"/>
    <property type="molecule type" value="Genomic_DNA"/>
</dbReference>
<evidence type="ECO:0000313" key="2">
    <source>
        <dbReference type="Proteomes" id="UP000786875"/>
    </source>
</evidence>
<reference evidence="1 2" key="1">
    <citation type="submission" date="2020-04" db="EMBL/GenBank/DDBJ databases">
        <title>Genome sequencing of Rosenbergiella species.</title>
        <authorList>
            <person name="Alvarez-Perez S."/>
            <person name="Lievens B."/>
        </authorList>
    </citation>
    <scope>NUCLEOTIDE SEQUENCE [LARGE SCALE GENOMIC DNA]</scope>
    <source>
        <strain evidence="1 2">CdVSA20.1</strain>
    </source>
</reference>
<dbReference type="RefSeq" id="WP_214213387.1">
    <property type="nucleotide sequence ID" value="NZ_JABBFO010000006.1"/>
</dbReference>